<dbReference type="PANTHER" id="PTHR31891">
    <property type="entry name" value="FORMAMIDASE C869.04-RELATED"/>
    <property type="match status" value="1"/>
</dbReference>
<dbReference type="Pfam" id="PF03069">
    <property type="entry name" value="FmdA_AmdA"/>
    <property type="match status" value="2"/>
</dbReference>
<dbReference type="EMBL" id="MSTI01000050">
    <property type="protein sequence ID" value="OLV18919.1"/>
    <property type="molecule type" value="Genomic_DNA"/>
</dbReference>
<organism evidence="1 2">
    <name type="scientific">Deinococcus marmoris</name>
    <dbReference type="NCBI Taxonomy" id="249408"/>
    <lineage>
        <taxon>Bacteria</taxon>
        <taxon>Thermotogati</taxon>
        <taxon>Deinococcota</taxon>
        <taxon>Deinococci</taxon>
        <taxon>Deinococcales</taxon>
        <taxon>Deinococcaceae</taxon>
        <taxon>Deinococcus</taxon>
    </lineage>
</organism>
<evidence type="ECO:0000313" key="2">
    <source>
        <dbReference type="Proteomes" id="UP000186607"/>
    </source>
</evidence>
<dbReference type="STRING" id="249408.BOO71_0004393"/>
<dbReference type="Gene3D" id="3.10.28.20">
    <property type="entry name" value="Acetamidase/Formamidase-like domains"/>
    <property type="match status" value="1"/>
</dbReference>
<sequence length="309" mass="32873">MTNRPKCTIHDHHYGWDNSLPPALEVESGETIEFEVIDSGGGQFTPASTSSDVTALDFSKINPVTGPVYVHGAEPGDALQVDILEFRPSGFGWTAIIPGFGLLADEFADPYLKLWQYSDSSAEFLPGIRVPVRPFPGTIGNAPAEAGPHSIVPPRAVGGNMDIRDLTAGSTLHLPVAVPGALFSVGDTHAAQGDGEVCGTAIESAMHVTLRFTLKKAAHLKTPRFSTPGPVTGHIDRAGYQVTTGIGPDLYAAAQDATRSMVDFMTGEYGLSPQEAYLLCSVAADLRISEIVDAPNWLVSLYLPRSIFI</sequence>
<dbReference type="AlphaFoldDB" id="A0A1U7P179"/>
<dbReference type="Gene3D" id="2.60.120.580">
    <property type="entry name" value="Acetamidase/Formamidase-like domains"/>
    <property type="match status" value="2"/>
</dbReference>
<keyword evidence="2" id="KW-1185">Reference proteome</keyword>
<dbReference type="PANTHER" id="PTHR31891:SF1">
    <property type="entry name" value="FORMAMIDASE C869.04-RELATED"/>
    <property type="match status" value="1"/>
</dbReference>
<protein>
    <submittedName>
        <fullName evidence="1">Acetamidase</fullName>
    </submittedName>
</protein>
<evidence type="ECO:0000313" key="1">
    <source>
        <dbReference type="EMBL" id="OLV18919.1"/>
    </source>
</evidence>
<dbReference type="InterPro" id="IPR004304">
    <property type="entry name" value="FmdA_AmdA"/>
</dbReference>
<dbReference type="GO" id="GO:0016811">
    <property type="term" value="F:hydrolase activity, acting on carbon-nitrogen (but not peptide) bonds, in linear amides"/>
    <property type="evidence" value="ECO:0007669"/>
    <property type="project" value="InterPro"/>
</dbReference>
<dbReference type="OrthoDB" id="9811740at2"/>
<dbReference type="SUPFAM" id="SSF141130">
    <property type="entry name" value="Acetamidase/Formamidase-like"/>
    <property type="match status" value="1"/>
</dbReference>
<reference evidence="1 2" key="1">
    <citation type="submission" date="2017-01" db="EMBL/GenBank/DDBJ databases">
        <title>Genome Analysis of Deinococcus marmoris KOPRI26562.</title>
        <authorList>
            <person name="Kim J.H."/>
            <person name="Oh H.-M."/>
        </authorList>
    </citation>
    <scope>NUCLEOTIDE SEQUENCE [LARGE SCALE GENOMIC DNA]</scope>
    <source>
        <strain evidence="1 2">KOPRI26562</strain>
    </source>
</reference>
<gene>
    <name evidence="1" type="ORF">BOO71_0004393</name>
</gene>
<name>A0A1U7P179_9DEIO</name>
<dbReference type="RefSeq" id="WP_075831331.1">
    <property type="nucleotide sequence ID" value="NZ_MSTI01000050.1"/>
</dbReference>
<comment type="caution">
    <text evidence="1">The sequence shown here is derived from an EMBL/GenBank/DDBJ whole genome shotgun (WGS) entry which is preliminary data.</text>
</comment>
<accession>A0A1U7P179</accession>
<proteinExistence type="predicted"/>
<dbReference type="Proteomes" id="UP000186607">
    <property type="component" value="Unassembled WGS sequence"/>
</dbReference>
<dbReference type="eggNOG" id="COG2421">
    <property type="taxonomic scope" value="Bacteria"/>
</dbReference>